<dbReference type="PANTHER" id="PTHR47074">
    <property type="entry name" value="BNAC02G40300D PROTEIN"/>
    <property type="match status" value="1"/>
</dbReference>
<evidence type="ECO:0000313" key="4">
    <source>
        <dbReference type="RefSeq" id="XP_056688634.1"/>
    </source>
</evidence>
<feature type="domain" description="Reverse transcriptase zinc-binding" evidence="2">
    <location>
        <begin position="47"/>
        <end position="133"/>
    </location>
</feature>
<organism evidence="3 4">
    <name type="scientific">Spinacia oleracea</name>
    <name type="common">Spinach</name>
    <dbReference type="NCBI Taxonomy" id="3562"/>
    <lineage>
        <taxon>Eukaryota</taxon>
        <taxon>Viridiplantae</taxon>
        <taxon>Streptophyta</taxon>
        <taxon>Embryophyta</taxon>
        <taxon>Tracheophyta</taxon>
        <taxon>Spermatophyta</taxon>
        <taxon>Magnoliopsida</taxon>
        <taxon>eudicotyledons</taxon>
        <taxon>Gunneridae</taxon>
        <taxon>Pentapetalae</taxon>
        <taxon>Caryophyllales</taxon>
        <taxon>Chenopodiaceae</taxon>
        <taxon>Chenopodioideae</taxon>
        <taxon>Anserineae</taxon>
        <taxon>Spinacia</taxon>
    </lineage>
</organism>
<dbReference type="PANTHER" id="PTHR47074:SF21">
    <property type="entry name" value="RNASE H TYPE-1 DOMAIN-CONTAINING PROTEIN"/>
    <property type="match status" value="1"/>
</dbReference>
<sequence>MKEELAKYAIMMEHFNERDVRCILTIPFSERPTRDVITWAYSNDGLYSVKTAYMIRKSCNLDDFHQAWVEVWKQEVTPKARHFLWRVCTGTLPVRSLLVQRHMHNSSSCPWCEGVEETVEHALFDCRTVQQLWLDCGLSLVDTRAEFKLLCRTDGGLEECECQGKEERLSEDFNSYNARIYGAKRPAVTARVPKKWLPPPTSVIKINCDAALAGDGWVGLGAVARNEKGEVLFAAVRRARGYWDVSVAECKVVAMGVRLARKHKLANVIV</sequence>
<evidence type="ECO:0008006" key="5">
    <source>
        <dbReference type="Google" id="ProtNLM"/>
    </source>
</evidence>
<accession>A0ABM3QZ40</accession>
<gene>
    <name evidence="4" type="primary">LOC130463511</name>
</gene>
<proteinExistence type="predicted"/>
<dbReference type="GeneID" id="130463511"/>
<dbReference type="InterPro" id="IPR052929">
    <property type="entry name" value="RNase_H-like_EbsB-rel"/>
</dbReference>
<dbReference type="InterPro" id="IPR002156">
    <property type="entry name" value="RNaseH_domain"/>
</dbReference>
<dbReference type="Proteomes" id="UP000813463">
    <property type="component" value="Chromosome 6"/>
</dbReference>
<reference evidence="3" key="1">
    <citation type="journal article" date="2021" name="Nat. Commun.">
        <title>Genomic analyses provide insights into spinach domestication and the genetic basis of agronomic traits.</title>
        <authorList>
            <person name="Cai X."/>
            <person name="Sun X."/>
            <person name="Xu C."/>
            <person name="Sun H."/>
            <person name="Wang X."/>
            <person name="Ge C."/>
            <person name="Zhang Z."/>
            <person name="Wang Q."/>
            <person name="Fei Z."/>
            <person name="Jiao C."/>
            <person name="Wang Q."/>
        </authorList>
    </citation>
    <scope>NUCLEOTIDE SEQUENCE [LARGE SCALE GENOMIC DNA]</scope>
    <source>
        <strain evidence="3">cv. Varoflay</strain>
    </source>
</reference>
<dbReference type="InterPro" id="IPR026960">
    <property type="entry name" value="RVT-Znf"/>
</dbReference>
<dbReference type="RefSeq" id="XP_056688634.1">
    <property type="nucleotide sequence ID" value="XM_056832656.1"/>
</dbReference>
<protein>
    <recommendedName>
        <fullName evidence="5">Reverse transcriptase zinc-binding domain-containing protein</fullName>
    </recommendedName>
</protein>
<dbReference type="Pfam" id="PF13456">
    <property type="entry name" value="RVT_3"/>
    <property type="match status" value="1"/>
</dbReference>
<evidence type="ECO:0000313" key="3">
    <source>
        <dbReference type="Proteomes" id="UP000813463"/>
    </source>
</evidence>
<reference evidence="4" key="2">
    <citation type="submission" date="2025-08" db="UniProtKB">
        <authorList>
            <consortium name="RefSeq"/>
        </authorList>
    </citation>
    <scope>IDENTIFICATION</scope>
    <source>
        <tissue evidence="4">Leaf</tissue>
    </source>
</reference>
<keyword evidence="3" id="KW-1185">Reference proteome</keyword>
<name>A0ABM3QZ40_SPIOL</name>
<evidence type="ECO:0000259" key="1">
    <source>
        <dbReference type="Pfam" id="PF13456"/>
    </source>
</evidence>
<dbReference type="Pfam" id="PF13966">
    <property type="entry name" value="zf-RVT"/>
    <property type="match status" value="1"/>
</dbReference>
<evidence type="ECO:0000259" key="2">
    <source>
        <dbReference type="Pfam" id="PF13966"/>
    </source>
</evidence>
<feature type="domain" description="RNase H type-1" evidence="1">
    <location>
        <begin position="208"/>
        <end position="270"/>
    </location>
</feature>